<evidence type="ECO:0000256" key="2">
    <source>
        <dbReference type="ARBA" id="ARBA00006577"/>
    </source>
</evidence>
<name>A0A096AVL9_9BACT</name>
<evidence type="ECO:0000313" key="9">
    <source>
        <dbReference type="EMBL" id="KGF34662.1"/>
    </source>
</evidence>
<dbReference type="Pfam" id="PF00254">
    <property type="entry name" value="FKBP_C"/>
    <property type="match status" value="1"/>
</dbReference>
<proteinExistence type="inferred from homology"/>
<accession>A0A096AVL9</accession>
<dbReference type="PROSITE" id="PS51257">
    <property type="entry name" value="PROKAR_LIPOPROTEIN"/>
    <property type="match status" value="1"/>
</dbReference>
<evidence type="ECO:0000256" key="5">
    <source>
        <dbReference type="PROSITE-ProRule" id="PRU00277"/>
    </source>
</evidence>
<evidence type="ECO:0000259" key="8">
    <source>
        <dbReference type="PROSITE" id="PS50059"/>
    </source>
</evidence>
<evidence type="ECO:0000256" key="1">
    <source>
        <dbReference type="ARBA" id="ARBA00000971"/>
    </source>
</evidence>
<dbReference type="InterPro" id="IPR001179">
    <property type="entry name" value="PPIase_FKBP_dom"/>
</dbReference>
<sequence length="219" mass="24471">MKKNSICYLLLLMMAVFTMASCSEDSGEVEEFADWQHKNETYFAQLHAATQERIAKGDQNWMIIRNWSLPADGQNFHADLNNYIIVHVLERGNSTSGSPLYTDSVMVNYRGRLIPSATYTAGYLFDRSYSGAYNPQTMNPAKFAVSGLVDGFTTALLHMSVGDRWEVYIPYKLGYGTEKAPKSEIPGYSTLIFDIGLAGYYRPKAPTRAGAVSGSWIKK</sequence>
<dbReference type="EMBL" id="JRNN01000065">
    <property type="protein sequence ID" value="KGF34662.1"/>
    <property type="molecule type" value="Genomic_DNA"/>
</dbReference>
<dbReference type="Proteomes" id="UP000029556">
    <property type="component" value="Unassembled WGS sequence"/>
</dbReference>
<organism evidence="9 10">
    <name type="scientific">Hoylesella buccalis DNF00853</name>
    <dbReference type="NCBI Taxonomy" id="1401074"/>
    <lineage>
        <taxon>Bacteria</taxon>
        <taxon>Pseudomonadati</taxon>
        <taxon>Bacteroidota</taxon>
        <taxon>Bacteroidia</taxon>
        <taxon>Bacteroidales</taxon>
        <taxon>Prevotellaceae</taxon>
        <taxon>Hoylesella</taxon>
    </lineage>
</organism>
<comment type="caution">
    <text evidence="9">The sequence shown here is derived from an EMBL/GenBank/DDBJ whole genome shotgun (WGS) entry which is preliminary data.</text>
</comment>
<comment type="catalytic activity">
    <reaction evidence="1 5 6">
        <text>[protein]-peptidylproline (omega=180) = [protein]-peptidylproline (omega=0)</text>
        <dbReference type="Rhea" id="RHEA:16237"/>
        <dbReference type="Rhea" id="RHEA-COMP:10747"/>
        <dbReference type="Rhea" id="RHEA-COMP:10748"/>
        <dbReference type="ChEBI" id="CHEBI:83833"/>
        <dbReference type="ChEBI" id="CHEBI:83834"/>
        <dbReference type="EC" id="5.2.1.8"/>
    </reaction>
</comment>
<dbReference type="PANTHER" id="PTHR43811">
    <property type="entry name" value="FKBP-TYPE PEPTIDYL-PROLYL CIS-TRANS ISOMERASE FKPA"/>
    <property type="match status" value="1"/>
</dbReference>
<dbReference type="OrthoDB" id="9814548at2"/>
<keyword evidence="7" id="KW-0732">Signal</keyword>
<protein>
    <recommendedName>
        <fullName evidence="6">Peptidyl-prolyl cis-trans isomerase</fullName>
        <ecNumber evidence="6">5.2.1.8</ecNumber>
    </recommendedName>
</protein>
<dbReference type="Gene3D" id="3.10.50.40">
    <property type="match status" value="1"/>
</dbReference>
<dbReference type="SUPFAM" id="SSF54534">
    <property type="entry name" value="FKBP-like"/>
    <property type="match status" value="1"/>
</dbReference>
<evidence type="ECO:0000256" key="7">
    <source>
        <dbReference type="SAM" id="SignalP"/>
    </source>
</evidence>
<evidence type="ECO:0000256" key="4">
    <source>
        <dbReference type="ARBA" id="ARBA00023235"/>
    </source>
</evidence>
<dbReference type="AlphaFoldDB" id="A0A096AVL9"/>
<evidence type="ECO:0000256" key="6">
    <source>
        <dbReference type="RuleBase" id="RU003915"/>
    </source>
</evidence>
<dbReference type="PROSITE" id="PS50059">
    <property type="entry name" value="FKBP_PPIASE"/>
    <property type="match status" value="1"/>
</dbReference>
<gene>
    <name evidence="9" type="ORF">HMPREF2137_06700</name>
</gene>
<keyword evidence="3 5" id="KW-0697">Rotamase</keyword>
<reference evidence="9 10" key="1">
    <citation type="submission" date="2014-07" db="EMBL/GenBank/DDBJ databases">
        <authorList>
            <person name="McCorrison J."/>
            <person name="Sanka R."/>
            <person name="Torralba M."/>
            <person name="Gillis M."/>
            <person name="Haft D.H."/>
            <person name="Methe B."/>
            <person name="Sutton G."/>
            <person name="Nelson K.E."/>
        </authorList>
    </citation>
    <scope>NUCLEOTIDE SEQUENCE [LARGE SCALE GENOMIC DNA]</scope>
    <source>
        <strain evidence="9 10">DNF00853</strain>
    </source>
</reference>
<evidence type="ECO:0000256" key="3">
    <source>
        <dbReference type="ARBA" id="ARBA00023110"/>
    </source>
</evidence>
<dbReference type="RefSeq" id="WP_036872859.1">
    <property type="nucleotide sequence ID" value="NZ_JRNN01000065.1"/>
</dbReference>
<comment type="similarity">
    <text evidence="2 6">Belongs to the FKBP-type PPIase family.</text>
</comment>
<evidence type="ECO:0000313" key="10">
    <source>
        <dbReference type="Proteomes" id="UP000029556"/>
    </source>
</evidence>
<dbReference type="EC" id="5.2.1.8" evidence="6"/>
<dbReference type="GO" id="GO:0003755">
    <property type="term" value="F:peptidyl-prolyl cis-trans isomerase activity"/>
    <property type="evidence" value="ECO:0007669"/>
    <property type="project" value="UniProtKB-UniRule"/>
</dbReference>
<feature type="domain" description="PPIase FKBP-type" evidence="8">
    <location>
        <begin position="102"/>
        <end position="201"/>
    </location>
</feature>
<feature type="signal peptide" evidence="7">
    <location>
        <begin position="1"/>
        <end position="20"/>
    </location>
</feature>
<feature type="chain" id="PRO_5001925140" description="Peptidyl-prolyl cis-trans isomerase" evidence="7">
    <location>
        <begin position="21"/>
        <end position="219"/>
    </location>
</feature>
<dbReference type="InterPro" id="IPR046357">
    <property type="entry name" value="PPIase_dom_sf"/>
</dbReference>
<dbReference type="PANTHER" id="PTHR43811:SF19">
    <property type="entry name" value="39 KDA FK506-BINDING NUCLEAR PROTEIN"/>
    <property type="match status" value="1"/>
</dbReference>
<keyword evidence="4 5" id="KW-0413">Isomerase</keyword>